<keyword evidence="3" id="KW-1003">Cell membrane</keyword>
<proteinExistence type="predicted"/>
<feature type="transmembrane region" description="Helical" evidence="7">
    <location>
        <begin position="194"/>
        <end position="213"/>
    </location>
</feature>
<evidence type="ECO:0000256" key="4">
    <source>
        <dbReference type="ARBA" id="ARBA00022692"/>
    </source>
</evidence>
<dbReference type="PANTHER" id="PTHR30003">
    <property type="entry name" value="L-LACTATE PERMEASE"/>
    <property type="match status" value="1"/>
</dbReference>
<dbReference type="GO" id="GO:0015295">
    <property type="term" value="F:solute:proton symporter activity"/>
    <property type="evidence" value="ECO:0007669"/>
    <property type="project" value="TreeGrafter"/>
</dbReference>
<feature type="transmembrane region" description="Helical" evidence="7">
    <location>
        <begin position="386"/>
        <end position="410"/>
    </location>
</feature>
<evidence type="ECO:0000256" key="2">
    <source>
        <dbReference type="ARBA" id="ARBA00022448"/>
    </source>
</evidence>
<evidence type="ECO:0000256" key="1">
    <source>
        <dbReference type="ARBA" id="ARBA00004651"/>
    </source>
</evidence>
<dbReference type="KEGG" id="sshi:J5U23_01951"/>
<keyword evidence="4 7" id="KW-0812">Transmembrane</keyword>
<feature type="transmembrane region" description="Helical" evidence="7">
    <location>
        <begin position="294"/>
        <end position="313"/>
    </location>
</feature>
<dbReference type="OrthoDB" id="213326at2157"/>
<dbReference type="Proteomes" id="UP000694018">
    <property type="component" value="Chromosome"/>
</dbReference>
<name>A0A8F5BPJ9_SACSH</name>
<dbReference type="PANTHER" id="PTHR30003:SF0">
    <property type="entry name" value="GLYCOLATE PERMEASE GLCA-RELATED"/>
    <property type="match status" value="1"/>
</dbReference>
<sequence>MYVQPLNPTGNVGLTILASLTPIIVLLVLLAGLRITAWLATLIGSIITILVATLVWGAPIVQISYAWLIGALVGTWAISWIVFWGLTIYNTLVLTGKFDAFRDWIVRNSTNDARVQAIVLAWSLGALFEGLVGFGYPWAFIAPLLIYLGFDDLKALQVSALANNAPVSYGALGTPIIILASVTGLPLLFVSSSVAKVVAILALLPPWILLYLVDRWRGIKEAWPIAILGSLSYILGQYPVASFVGPYLPDITGSLISFVILLLFLRVWRPKRILSLRSVQPNGGDSKKYSRRDVIEALSAFIVLIIVVTLWTGPWSPLTKFSLVTLSQTAYSSLLHKNVAVSFAFNPFVAGTSILVSWIIISLVLRATPRIMGQAIKRSFHQYWGGILTGVFVVGLAYVFNFSGMAYSLAWKTSDLGIAFIIVSPLFGWIGCALSGSNTSTNALFGAFQVATARLTGLPVGLPPALNSVGAELAKPVAPQTASAGVSTTKYVRKEGVVIRKNLPWAIGILIYLILIGVLYAFLAPSLFVH</sequence>
<dbReference type="EMBL" id="CP077717">
    <property type="protein sequence ID" value="QXJ29082.1"/>
    <property type="molecule type" value="Genomic_DNA"/>
</dbReference>
<evidence type="ECO:0000313" key="9">
    <source>
        <dbReference type="Proteomes" id="UP000694018"/>
    </source>
</evidence>
<feature type="transmembrane region" description="Helical" evidence="7">
    <location>
        <begin position="169"/>
        <end position="188"/>
    </location>
</feature>
<keyword evidence="2" id="KW-0813">Transport</keyword>
<protein>
    <submittedName>
        <fullName evidence="8">L-lactate permease</fullName>
    </submittedName>
</protein>
<feature type="transmembrane region" description="Helical" evidence="7">
    <location>
        <begin position="65"/>
        <end position="89"/>
    </location>
</feature>
<dbReference type="InterPro" id="IPR003804">
    <property type="entry name" value="Lactate_perm"/>
</dbReference>
<feature type="transmembrane region" description="Helical" evidence="7">
    <location>
        <begin position="12"/>
        <end position="31"/>
    </location>
</feature>
<dbReference type="GO" id="GO:0015129">
    <property type="term" value="F:lactate transmembrane transporter activity"/>
    <property type="evidence" value="ECO:0007669"/>
    <property type="project" value="InterPro"/>
</dbReference>
<evidence type="ECO:0000256" key="6">
    <source>
        <dbReference type="ARBA" id="ARBA00023136"/>
    </source>
</evidence>
<dbReference type="GeneID" id="65563457"/>
<dbReference type="InterPro" id="IPR003663">
    <property type="entry name" value="Sugar/inositol_transpt"/>
</dbReference>
<organism evidence="8 9">
    <name type="scientific">Saccharolobus shibatae (strain ATCC 51178 / DSM 5389 / JCM 8931 / NBRC 15437 / B12)</name>
    <name type="common">Sulfolobus shibatae</name>
    <dbReference type="NCBI Taxonomy" id="523848"/>
    <lineage>
        <taxon>Archaea</taxon>
        <taxon>Thermoproteota</taxon>
        <taxon>Thermoprotei</taxon>
        <taxon>Sulfolobales</taxon>
        <taxon>Sulfolobaceae</taxon>
        <taxon>Saccharolobus</taxon>
    </lineage>
</organism>
<evidence type="ECO:0000313" key="8">
    <source>
        <dbReference type="EMBL" id="QXJ29082.1"/>
    </source>
</evidence>
<evidence type="ECO:0000256" key="3">
    <source>
        <dbReference type="ARBA" id="ARBA00022475"/>
    </source>
</evidence>
<dbReference type="NCBIfam" id="TIGR00879">
    <property type="entry name" value="SP"/>
    <property type="match status" value="1"/>
</dbReference>
<reference evidence="8" key="1">
    <citation type="journal article" date="2021" name="Environ. Microbiol.">
        <title>New insights into the diversity and evolution of the archaeal mobilome from three complete genomes of Saccharolobus shibatae.</title>
        <authorList>
            <person name="Medvedeva S."/>
            <person name="Brandt D."/>
            <person name="Cvirkaite-Krupovic V."/>
            <person name="Liu Y."/>
            <person name="Severinov K."/>
            <person name="Ishino S."/>
            <person name="Ishino Y."/>
            <person name="Prangishvili D."/>
            <person name="Kalinowski J."/>
            <person name="Krupovic M."/>
        </authorList>
    </citation>
    <scope>NUCLEOTIDE SEQUENCE</scope>
    <source>
        <strain evidence="8">B12</strain>
    </source>
</reference>
<feature type="transmembrane region" description="Helical" evidence="7">
    <location>
        <begin position="343"/>
        <end position="365"/>
    </location>
</feature>
<dbReference type="Pfam" id="PF02652">
    <property type="entry name" value="Lactate_perm"/>
    <property type="match status" value="1"/>
</dbReference>
<accession>A0A8F5BPJ9</accession>
<dbReference type="RefSeq" id="WP_218266014.1">
    <property type="nucleotide sequence ID" value="NZ_CP077717.1"/>
</dbReference>
<feature type="transmembrane region" description="Helical" evidence="7">
    <location>
        <begin position="503"/>
        <end position="523"/>
    </location>
</feature>
<keyword evidence="5 7" id="KW-1133">Transmembrane helix</keyword>
<feature type="transmembrane region" description="Helical" evidence="7">
    <location>
        <begin position="119"/>
        <end position="148"/>
    </location>
</feature>
<dbReference type="GO" id="GO:0005886">
    <property type="term" value="C:plasma membrane"/>
    <property type="evidence" value="ECO:0007669"/>
    <property type="project" value="UniProtKB-SubCell"/>
</dbReference>
<keyword evidence="6 7" id="KW-0472">Membrane</keyword>
<gene>
    <name evidence="8" type="ORF">J5U23_01951</name>
</gene>
<feature type="transmembrane region" description="Helical" evidence="7">
    <location>
        <begin position="251"/>
        <end position="268"/>
    </location>
</feature>
<evidence type="ECO:0000256" key="7">
    <source>
        <dbReference type="SAM" id="Phobius"/>
    </source>
</evidence>
<evidence type="ECO:0000256" key="5">
    <source>
        <dbReference type="ARBA" id="ARBA00022989"/>
    </source>
</evidence>
<feature type="transmembrane region" description="Helical" evidence="7">
    <location>
        <begin position="416"/>
        <end position="434"/>
    </location>
</feature>
<dbReference type="NCBIfam" id="TIGR00795">
    <property type="entry name" value="lctP"/>
    <property type="match status" value="1"/>
</dbReference>
<feature type="transmembrane region" description="Helical" evidence="7">
    <location>
        <begin position="37"/>
        <end position="58"/>
    </location>
</feature>
<comment type="subcellular location">
    <subcellularLocation>
        <location evidence="1">Cell membrane</location>
        <topology evidence="1">Multi-pass membrane protein</topology>
    </subcellularLocation>
</comment>
<dbReference type="AlphaFoldDB" id="A0A8F5BPJ9"/>